<evidence type="ECO:0000259" key="1">
    <source>
        <dbReference type="Pfam" id="PF13354"/>
    </source>
</evidence>
<keyword evidence="3" id="KW-1185">Reference proteome</keyword>
<dbReference type="PANTHER" id="PTHR35333">
    <property type="entry name" value="BETA-LACTAMASE"/>
    <property type="match status" value="1"/>
</dbReference>
<gene>
    <name evidence="2" type="ORF">FGL83_01920</name>
</gene>
<evidence type="ECO:0000313" key="3">
    <source>
        <dbReference type="Proteomes" id="UP000321298"/>
    </source>
</evidence>
<sequence>MTLRKQKRPKLKKGVRVTILLLVVLSGILVYQAGGKAFFESLFRPVVSLSEQLTHQPDSELKQQWQDILTDQDANVNIAVYNHKTNQTTAFSNNTSATYYTASIIKVAVLANLLNNHEDNNTSLSADEQTLAHDMITLSDNQATTTLLNTYQGGYTAPNRLFNQLGMTHTKMSTAAWGLSTTTATDQIKLLNALAYGTKSPLDQADRNYVLQLMANVAPDQAWGMSSELADNAQVELKNGWLELDTGWVVNTIGHVKTENSNYTIAVLTNGNATQDQGIDLIESLAAVTVKQLNAD</sequence>
<keyword evidence="2" id="KW-0378">Hydrolase</keyword>
<dbReference type="RefSeq" id="WP_147000756.1">
    <property type="nucleotide sequence ID" value="NZ_CP042387.1"/>
</dbReference>
<proteinExistence type="predicted"/>
<dbReference type="InterPro" id="IPR045155">
    <property type="entry name" value="Beta-lactam_cat"/>
</dbReference>
<dbReference type="AlphaFoldDB" id="A0AAP9J9R4"/>
<dbReference type="EMBL" id="CP042387">
    <property type="protein sequence ID" value="QEA43536.1"/>
    <property type="molecule type" value="Genomic_DNA"/>
</dbReference>
<accession>A0AAP9J9R4</accession>
<dbReference type="PANTHER" id="PTHR35333:SF3">
    <property type="entry name" value="BETA-LACTAMASE-TYPE TRANSPEPTIDASE FOLD CONTAINING PROTEIN"/>
    <property type="match status" value="1"/>
</dbReference>
<feature type="domain" description="Beta-lactamase class A catalytic" evidence="1">
    <location>
        <begin position="129"/>
        <end position="269"/>
    </location>
</feature>
<dbReference type="GO" id="GO:0030655">
    <property type="term" value="P:beta-lactam antibiotic catabolic process"/>
    <property type="evidence" value="ECO:0007669"/>
    <property type="project" value="InterPro"/>
</dbReference>
<dbReference type="GO" id="GO:0008800">
    <property type="term" value="F:beta-lactamase activity"/>
    <property type="evidence" value="ECO:0007669"/>
    <property type="project" value="InterPro"/>
</dbReference>
<reference evidence="2 3" key="1">
    <citation type="submission" date="2019-06" db="EMBL/GenBank/DDBJ databases">
        <title>Genome analyses of bacteria isolated from kimchi.</title>
        <authorList>
            <person name="Lee S."/>
            <person name="Ahn S."/>
            <person name="Roh S."/>
        </authorList>
    </citation>
    <scope>NUCLEOTIDE SEQUENCE [LARGE SCALE GENOMIC DNA]</scope>
    <source>
        <strain evidence="2 3">CBA3625</strain>
    </source>
</reference>
<dbReference type="InterPro" id="IPR000871">
    <property type="entry name" value="Beta-lactam_class-A"/>
</dbReference>
<dbReference type="InterPro" id="IPR012338">
    <property type="entry name" value="Beta-lactam/transpept-like"/>
</dbReference>
<protein>
    <submittedName>
        <fullName evidence="2">Serine hydrolase</fullName>
    </submittedName>
</protein>
<organism evidence="2 3">
    <name type="scientific">Leuconostoc lactis</name>
    <dbReference type="NCBI Taxonomy" id="1246"/>
    <lineage>
        <taxon>Bacteria</taxon>
        <taxon>Bacillati</taxon>
        <taxon>Bacillota</taxon>
        <taxon>Bacilli</taxon>
        <taxon>Lactobacillales</taxon>
        <taxon>Lactobacillaceae</taxon>
        <taxon>Leuconostoc</taxon>
    </lineage>
</organism>
<dbReference type="GeneID" id="66530933"/>
<dbReference type="Proteomes" id="UP000321298">
    <property type="component" value="Chromosome"/>
</dbReference>
<dbReference type="SUPFAM" id="SSF56601">
    <property type="entry name" value="beta-lactamase/transpeptidase-like"/>
    <property type="match status" value="1"/>
</dbReference>
<name>A0AAP9J9R4_LEULA</name>
<dbReference type="Gene3D" id="3.40.710.10">
    <property type="entry name" value="DD-peptidase/beta-lactamase superfamily"/>
    <property type="match status" value="1"/>
</dbReference>
<dbReference type="GO" id="GO:0046677">
    <property type="term" value="P:response to antibiotic"/>
    <property type="evidence" value="ECO:0007669"/>
    <property type="project" value="InterPro"/>
</dbReference>
<dbReference type="Pfam" id="PF13354">
    <property type="entry name" value="Beta-lactamase2"/>
    <property type="match status" value="1"/>
</dbReference>
<evidence type="ECO:0000313" key="2">
    <source>
        <dbReference type="EMBL" id="QEA43536.1"/>
    </source>
</evidence>